<feature type="binding site" evidence="8">
    <location>
        <position position="75"/>
    </location>
    <ligand>
        <name>ATP</name>
        <dbReference type="ChEBI" id="CHEBI:30616"/>
    </ligand>
</feature>
<comment type="caution">
    <text evidence="8">Lacks conserved residue(s) required for the propagation of feature annotation.</text>
</comment>
<name>A0A7K4MRD6_9ARCH</name>
<feature type="domain" description="PurM-like N-terminal" evidence="9">
    <location>
        <begin position="58"/>
        <end position="169"/>
    </location>
</feature>
<feature type="binding site" evidence="8">
    <location>
        <position position="495"/>
    </location>
    <ligand>
        <name>Mg(2+)</name>
        <dbReference type="ChEBI" id="CHEBI:18420"/>
        <label>1</label>
    </ligand>
</feature>
<dbReference type="Pfam" id="PF02769">
    <property type="entry name" value="AIRS_C"/>
    <property type="match status" value="1"/>
</dbReference>
<evidence type="ECO:0000256" key="1">
    <source>
        <dbReference type="ARBA" id="ARBA00022490"/>
    </source>
</evidence>
<comment type="similarity">
    <text evidence="8">Belongs to the FGAMS family.</text>
</comment>
<dbReference type="GO" id="GO:0005524">
    <property type="term" value="F:ATP binding"/>
    <property type="evidence" value="ECO:0007669"/>
    <property type="project" value="UniProtKB-UniRule"/>
</dbReference>
<feature type="active site" description="Proton acceptor" evidence="8">
    <location>
        <position position="79"/>
    </location>
</feature>
<evidence type="ECO:0000256" key="5">
    <source>
        <dbReference type="ARBA" id="ARBA00022755"/>
    </source>
</evidence>
<keyword evidence="7 8" id="KW-0460">Magnesium</keyword>
<keyword evidence="4 8" id="KW-0547">Nucleotide-binding</keyword>
<keyword evidence="3 8" id="KW-0479">Metal-binding</keyword>
<comment type="function">
    <text evidence="8">Part of the phosphoribosylformylglycinamidine synthase complex involved in the purines biosynthetic pathway. Catalyzes the ATP-dependent conversion of formylglycinamide ribonucleotide (FGAR) and glutamine to yield formylglycinamidine ribonucleotide (FGAM) and glutamate. The FGAM synthase complex is composed of three subunits. PurQ produces an ammonia molecule by converting glutamine to glutamate. PurL transfers the ammonia molecule to FGAR to form FGAM in an ATP-dependent manner. PurS interacts with PurQ and PurL and is thought to assist in the transfer of the ammonia molecule from PurQ to PurL.</text>
</comment>
<dbReference type="InterPro" id="IPR010074">
    <property type="entry name" value="PRibForGlyAmidine_synth_PurL"/>
</dbReference>
<comment type="caution">
    <text evidence="12">The sequence shown here is derived from an EMBL/GenBank/DDBJ whole genome shotgun (WGS) entry which is preliminary data.</text>
</comment>
<keyword evidence="2 8" id="KW-0436">Ligase</keyword>
<comment type="subunit">
    <text evidence="8">Monomer. Part of the FGAM synthase complex composed of 1 PurL, 1 PurQ and 2 PurS subunits.</text>
</comment>
<comment type="pathway">
    <text evidence="8">Purine metabolism; IMP biosynthesis via de novo pathway; 5-amino-1-(5-phospho-D-ribosyl)imidazole from N(2)-formyl-N(1)-(5-phospho-D-ribosyl)glycinamide: step 1/2.</text>
</comment>
<dbReference type="InterPro" id="IPR041609">
    <property type="entry name" value="PurL_linker"/>
</dbReference>
<feature type="binding site" evidence="8">
    <location>
        <position position="497"/>
    </location>
    <ligand>
        <name>substrate</name>
    </ligand>
</feature>
<protein>
    <recommendedName>
        <fullName evidence="8">Phosphoribosylformylglycinamidine synthase subunit PurL</fullName>
        <shortName evidence="8">FGAM synthase</shortName>
        <ecNumber evidence="8">6.3.5.3</ecNumber>
    </recommendedName>
    <alternativeName>
        <fullName evidence="8">Formylglycinamide ribonucleotide amidotransferase subunit II</fullName>
        <shortName evidence="8">FGAR amidotransferase II</shortName>
        <shortName evidence="8">FGAR-AT II</shortName>
    </alternativeName>
    <alternativeName>
        <fullName evidence="8">Glutamine amidotransferase PurL</fullName>
    </alternativeName>
    <alternativeName>
        <fullName evidence="8">Phosphoribosylformylglycinamidine synthase subunit II</fullName>
    </alternativeName>
</protein>
<dbReference type="SUPFAM" id="SSF56042">
    <property type="entry name" value="PurM C-terminal domain-like"/>
    <property type="match status" value="1"/>
</dbReference>
<feature type="binding site" evidence="8">
    <location>
        <position position="100"/>
    </location>
    <ligand>
        <name>substrate</name>
    </ligand>
</feature>
<comment type="catalytic activity">
    <reaction evidence="8">
        <text>N(2)-formyl-N(1)-(5-phospho-beta-D-ribosyl)glycinamide + L-glutamine + ATP + H2O = 2-formamido-N(1)-(5-O-phospho-beta-D-ribosyl)acetamidine + L-glutamate + ADP + phosphate + H(+)</text>
        <dbReference type="Rhea" id="RHEA:17129"/>
        <dbReference type="ChEBI" id="CHEBI:15377"/>
        <dbReference type="ChEBI" id="CHEBI:15378"/>
        <dbReference type="ChEBI" id="CHEBI:29985"/>
        <dbReference type="ChEBI" id="CHEBI:30616"/>
        <dbReference type="ChEBI" id="CHEBI:43474"/>
        <dbReference type="ChEBI" id="CHEBI:58359"/>
        <dbReference type="ChEBI" id="CHEBI:147286"/>
        <dbReference type="ChEBI" id="CHEBI:147287"/>
        <dbReference type="ChEBI" id="CHEBI:456216"/>
        <dbReference type="EC" id="6.3.5.3"/>
    </reaction>
</comment>
<evidence type="ECO:0000256" key="4">
    <source>
        <dbReference type="ARBA" id="ARBA00022741"/>
    </source>
</evidence>
<dbReference type="Gene3D" id="3.90.650.10">
    <property type="entry name" value="PurM-like C-terminal domain"/>
    <property type="match status" value="1"/>
</dbReference>
<dbReference type="EMBL" id="JACASV010000074">
    <property type="protein sequence ID" value="NWJ43929.1"/>
    <property type="molecule type" value="Genomic_DNA"/>
</dbReference>
<dbReference type="NCBIfam" id="NF002290">
    <property type="entry name" value="PRK01213.1"/>
    <property type="match status" value="1"/>
</dbReference>
<dbReference type="AlphaFoldDB" id="A0A7K4MRD6"/>
<sequence length="520" mass="57110">MLTTEETEIIKGTLGRVPNPTETHVFDAMWSEHCSYKSSKHWLKKLYTEGKHVISGPGENAGVVDIGDGDKIVFKMESHNHPSFIEPYQGAATGVGGIMRDIFTMGARPIANLNSLHFGSTNDKRVIDGVVKGISDYGNCVGIPTVSSKCYFSDCYTQNPLVNAMSVGYTNKEIFTSVPDRKGVVVYVGAKTGRDGIGGAIMASEEFEEGEDKRPTVQVGDPFYEKLLLEASLELFETGAVIAAQDMGAAGLTSSITEIAIKGNYGIEIDLSGVPLREEGMEPWEILLSESQERMLFILDPHAMINERVMKIFKKWDLDCFVIGKLTDNNNFKVTVKDKTVCDIPLKALEAPVLERRLYPKKGDINFTPFVPSIIPDFNMDWVWEQYDSQVMGNTIHGPQKDPAIVRIPNSKKGIAITTMSDASLCDYNPTKGIASIIENCYNKLKDVGAEPLGITNCLNFGNPENENVMYDFAKTVLSMAETCRKLEFPVVSGNVSFYNETSSKGIMPTPVIGGVGLML</sequence>
<dbReference type="CDD" id="cd02203">
    <property type="entry name" value="PurL_repeat1"/>
    <property type="match status" value="1"/>
</dbReference>
<dbReference type="GO" id="GO:0005737">
    <property type="term" value="C:cytoplasm"/>
    <property type="evidence" value="ECO:0007669"/>
    <property type="project" value="UniProtKB-SubCell"/>
</dbReference>
<feature type="domain" description="Phosphoribosylformylglycinamidine synthase linker" evidence="11">
    <location>
        <begin position="2"/>
        <end position="37"/>
    </location>
</feature>
<dbReference type="PANTHER" id="PTHR43555">
    <property type="entry name" value="PHOSPHORIBOSYLFORMYLGLYCINAMIDINE SYNTHASE SUBUNIT PURL"/>
    <property type="match status" value="1"/>
</dbReference>
<dbReference type="Gene3D" id="3.30.1330.10">
    <property type="entry name" value="PurM-like, N-terminal domain"/>
    <property type="match status" value="2"/>
</dbReference>
<feature type="active site" evidence="8">
    <location>
        <position position="33"/>
    </location>
</feature>
<evidence type="ECO:0000259" key="10">
    <source>
        <dbReference type="Pfam" id="PF02769"/>
    </source>
</evidence>
<dbReference type="InterPro" id="IPR036676">
    <property type="entry name" value="PurM-like_C_sf"/>
</dbReference>
<reference evidence="12 13" key="1">
    <citation type="journal article" date="2019" name="Environ. Microbiol.">
        <title>Genomics insights into ecotype formation of ammonia-oxidizing archaea in the deep ocean.</title>
        <authorList>
            <person name="Wang Y."/>
            <person name="Huang J.M."/>
            <person name="Cui G.J."/>
            <person name="Nunoura T."/>
            <person name="Takaki Y."/>
            <person name="Li W.L."/>
            <person name="Li J."/>
            <person name="Gao Z.M."/>
            <person name="Takai K."/>
            <person name="Zhang A.Q."/>
            <person name="Stepanauskas R."/>
        </authorList>
    </citation>
    <scope>NUCLEOTIDE SEQUENCE [LARGE SCALE GENOMIC DNA]</scope>
    <source>
        <strain evidence="12 13">L15b</strain>
    </source>
</reference>
<dbReference type="SUPFAM" id="SSF55326">
    <property type="entry name" value="PurM N-terminal domain-like"/>
    <property type="match status" value="2"/>
</dbReference>
<evidence type="ECO:0000256" key="7">
    <source>
        <dbReference type="ARBA" id="ARBA00022842"/>
    </source>
</evidence>
<feature type="binding site" evidence="8">
    <location>
        <begin position="290"/>
        <end position="292"/>
    </location>
    <ligand>
        <name>substrate</name>
    </ligand>
</feature>
<dbReference type="InterPro" id="IPR010918">
    <property type="entry name" value="PurM-like_C_dom"/>
</dbReference>
<feature type="domain" description="PurM-like N-terminal" evidence="9">
    <location>
        <begin position="401"/>
        <end position="519"/>
    </location>
</feature>
<feature type="binding site" evidence="8">
    <location>
        <position position="494"/>
    </location>
    <ligand>
        <name>ATP</name>
        <dbReference type="ChEBI" id="CHEBI:30616"/>
    </ligand>
</feature>
<evidence type="ECO:0000259" key="11">
    <source>
        <dbReference type="Pfam" id="PF18072"/>
    </source>
</evidence>
<dbReference type="PANTHER" id="PTHR43555:SF1">
    <property type="entry name" value="PHOSPHORIBOSYLFORMYLGLYCINAMIDINE SYNTHASE SUBUNIT PURL"/>
    <property type="match status" value="1"/>
</dbReference>
<evidence type="ECO:0000313" key="12">
    <source>
        <dbReference type="EMBL" id="NWJ43929.1"/>
    </source>
</evidence>
<feature type="binding site" evidence="8">
    <location>
        <position position="36"/>
    </location>
    <ligand>
        <name>ATP</name>
        <dbReference type="ChEBI" id="CHEBI:30616"/>
    </ligand>
</feature>
<evidence type="ECO:0000256" key="3">
    <source>
        <dbReference type="ARBA" id="ARBA00022723"/>
    </source>
</evidence>
<dbReference type="InterPro" id="IPR016188">
    <property type="entry name" value="PurM-like_N"/>
</dbReference>
<feature type="binding site" evidence="8">
    <location>
        <position position="77"/>
    </location>
    <ligand>
        <name>Mg(2+)</name>
        <dbReference type="ChEBI" id="CHEBI:18420"/>
        <label>1</label>
    </ligand>
</feature>
<dbReference type="NCBIfam" id="TIGR01736">
    <property type="entry name" value="FGAM_synth_II"/>
    <property type="match status" value="1"/>
</dbReference>
<dbReference type="EC" id="6.3.5.3" evidence="8"/>
<evidence type="ECO:0000313" key="13">
    <source>
        <dbReference type="Proteomes" id="UP000523105"/>
    </source>
</evidence>
<gene>
    <name evidence="8 12" type="primary">purL</name>
    <name evidence="12" type="ORF">HX837_07000</name>
</gene>
<feature type="binding site" evidence="8">
    <location>
        <position position="218"/>
    </location>
    <ligand>
        <name>substrate</name>
    </ligand>
</feature>
<dbReference type="GO" id="GO:0000287">
    <property type="term" value="F:magnesium ion binding"/>
    <property type="evidence" value="ECO:0007669"/>
    <property type="project" value="UniProtKB-UniRule"/>
</dbReference>
<feature type="binding site" evidence="8">
    <location>
        <position position="246"/>
    </location>
    <ligand>
        <name>Mg(2+)</name>
        <dbReference type="ChEBI" id="CHEBI:18420"/>
        <label>2</label>
    </ligand>
</feature>
<proteinExistence type="inferred from homology"/>
<feature type="domain" description="PurM-like C-terminal" evidence="10">
    <location>
        <begin position="184"/>
        <end position="337"/>
    </location>
</feature>
<evidence type="ECO:0000256" key="8">
    <source>
        <dbReference type="HAMAP-Rule" id="MF_00420"/>
    </source>
</evidence>
<keyword evidence="5 8" id="KW-0658">Purine biosynthesis</keyword>
<accession>A0A7K4MRD6</accession>
<evidence type="ECO:0000256" key="2">
    <source>
        <dbReference type="ARBA" id="ARBA00022598"/>
    </source>
</evidence>
<dbReference type="Pfam" id="PF18072">
    <property type="entry name" value="FGAR-AT_linker"/>
    <property type="match status" value="1"/>
</dbReference>
<evidence type="ECO:0000259" key="9">
    <source>
        <dbReference type="Pfam" id="PF00586"/>
    </source>
</evidence>
<dbReference type="UniPathway" id="UPA00074">
    <property type="reaction ID" value="UER00128"/>
</dbReference>
<dbReference type="Proteomes" id="UP000523105">
    <property type="component" value="Unassembled WGS sequence"/>
</dbReference>
<dbReference type="InterPro" id="IPR036921">
    <property type="entry name" value="PurM-like_N_sf"/>
</dbReference>
<dbReference type="FunFam" id="3.30.1330.10:FF:000004">
    <property type="entry name" value="Phosphoribosylformylglycinamidine synthase subunit PurL"/>
    <property type="match status" value="1"/>
</dbReference>
<dbReference type="GO" id="GO:0006189">
    <property type="term" value="P:'de novo' IMP biosynthetic process"/>
    <property type="evidence" value="ECO:0007669"/>
    <property type="project" value="UniProtKB-UniRule"/>
</dbReference>
<feature type="binding site" evidence="8">
    <location>
        <begin position="78"/>
        <end position="81"/>
    </location>
    <ligand>
        <name>substrate</name>
    </ligand>
</feature>
<comment type="subcellular location">
    <subcellularLocation>
        <location evidence="8">Cytoplasm</location>
    </subcellularLocation>
</comment>
<dbReference type="Pfam" id="PF00586">
    <property type="entry name" value="AIRS"/>
    <property type="match status" value="2"/>
</dbReference>
<evidence type="ECO:0000256" key="6">
    <source>
        <dbReference type="ARBA" id="ARBA00022840"/>
    </source>
</evidence>
<keyword evidence="1 8" id="KW-0963">Cytoplasm</keyword>
<organism evidence="12 13">
    <name type="scientific">Marine Group I thaumarchaeote</name>
    <dbReference type="NCBI Taxonomy" id="2511932"/>
    <lineage>
        <taxon>Archaea</taxon>
        <taxon>Nitrososphaerota</taxon>
        <taxon>Marine Group I</taxon>
    </lineage>
</organism>
<dbReference type="HAMAP" id="MF_00420">
    <property type="entry name" value="PurL_2"/>
    <property type="match status" value="1"/>
</dbReference>
<keyword evidence="6 8" id="KW-0067">ATP-binding</keyword>
<dbReference type="GO" id="GO:0004642">
    <property type="term" value="F:phosphoribosylformylglycinamidine synthase activity"/>
    <property type="evidence" value="ECO:0007669"/>
    <property type="project" value="UniProtKB-UniRule"/>
</dbReference>
<feature type="binding site" evidence="8">
    <location>
        <position position="457"/>
    </location>
    <ligand>
        <name>ATP</name>
        <dbReference type="ChEBI" id="CHEBI:30616"/>
    </ligand>
</feature>
<feature type="binding site" evidence="8">
    <location>
        <position position="101"/>
    </location>
    <ligand>
        <name>Mg(2+)</name>
        <dbReference type="ChEBI" id="CHEBI:18420"/>
        <label>2</label>
    </ligand>
</feature>